<evidence type="ECO:0000256" key="2">
    <source>
        <dbReference type="ARBA" id="ARBA00022842"/>
    </source>
</evidence>
<evidence type="ECO:0000256" key="1">
    <source>
        <dbReference type="ARBA" id="ARBA00022756"/>
    </source>
</evidence>
<dbReference type="HAMAP" id="MF_00336">
    <property type="entry name" value="BioD"/>
    <property type="match status" value="1"/>
</dbReference>
<comment type="pathway">
    <text evidence="3">Cofactor biosynthesis; biotin biosynthesis; biotin from 7,8-diaminononanoate: step 1/2.</text>
</comment>
<protein>
    <recommendedName>
        <fullName evidence="3">ATP-dependent dethiobiotin synthetase BioD</fullName>
        <ecNumber evidence="3">6.3.3.3</ecNumber>
    </recommendedName>
    <alternativeName>
        <fullName evidence="3">DTB synthetase</fullName>
        <shortName evidence="3">DTBS</shortName>
    </alternativeName>
    <alternativeName>
        <fullName evidence="3">Dethiobiotin synthase</fullName>
    </alternativeName>
</protein>
<evidence type="ECO:0000256" key="3">
    <source>
        <dbReference type="HAMAP-Rule" id="MF_00336"/>
    </source>
</evidence>
<feature type="binding site" evidence="3">
    <location>
        <begin position="12"/>
        <end position="17"/>
    </location>
    <ligand>
        <name>ATP</name>
        <dbReference type="ChEBI" id="CHEBI:30616"/>
    </ligand>
</feature>
<keyword evidence="3 4" id="KW-0436">Ligase</keyword>
<keyword evidence="3" id="KW-0067">ATP-binding</keyword>
<comment type="cofactor">
    <cofactor evidence="3">
        <name>Mg(2+)</name>
        <dbReference type="ChEBI" id="CHEBI:18420"/>
    </cofactor>
</comment>
<dbReference type="RefSeq" id="WP_044526144.1">
    <property type="nucleotide sequence ID" value="NZ_CP009440.1"/>
</dbReference>
<keyword evidence="2 3" id="KW-0460">Magnesium</keyword>
<feature type="active site" evidence="3">
    <location>
        <position position="37"/>
    </location>
</feature>
<dbReference type="Gene3D" id="3.40.50.300">
    <property type="entry name" value="P-loop containing nucleotide triphosphate hydrolases"/>
    <property type="match status" value="1"/>
</dbReference>
<keyword evidence="3" id="KW-0479">Metal-binding</keyword>
<dbReference type="STRING" id="28110.KU46_1492"/>
<feature type="binding site" evidence="3">
    <location>
        <begin position="174"/>
        <end position="175"/>
    </location>
    <ligand>
        <name>ATP</name>
        <dbReference type="ChEBI" id="CHEBI:30616"/>
    </ligand>
</feature>
<dbReference type="GO" id="GO:0005524">
    <property type="term" value="F:ATP binding"/>
    <property type="evidence" value="ECO:0007669"/>
    <property type="project" value="UniProtKB-UniRule"/>
</dbReference>
<dbReference type="PIRSF" id="PIRSF006755">
    <property type="entry name" value="DTB_synth"/>
    <property type="match status" value="1"/>
</dbReference>
<dbReference type="InterPro" id="IPR027417">
    <property type="entry name" value="P-loop_NTPase"/>
</dbReference>
<dbReference type="GO" id="GO:0009102">
    <property type="term" value="P:biotin biosynthetic process"/>
    <property type="evidence" value="ECO:0007669"/>
    <property type="project" value="UniProtKB-UniRule"/>
</dbReference>
<feature type="binding site" evidence="3">
    <location>
        <position position="41"/>
    </location>
    <ligand>
        <name>substrate</name>
    </ligand>
</feature>
<dbReference type="CDD" id="cd03109">
    <property type="entry name" value="DTBS"/>
    <property type="match status" value="1"/>
</dbReference>
<dbReference type="InterPro" id="IPR004472">
    <property type="entry name" value="DTB_synth_BioD"/>
</dbReference>
<keyword evidence="3" id="KW-0963">Cytoplasm</keyword>
<feature type="binding site" evidence="3">
    <location>
        <position position="52"/>
    </location>
    <ligand>
        <name>ATP</name>
        <dbReference type="ChEBI" id="CHEBI:30616"/>
    </ligand>
</feature>
<dbReference type="PANTHER" id="PTHR43210">
    <property type="entry name" value="DETHIOBIOTIN SYNTHETASE"/>
    <property type="match status" value="1"/>
</dbReference>
<feature type="binding site" evidence="3">
    <location>
        <position position="16"/>
    </location>
    <ligand>
        <name>Mg(2+)</name>
        <dbReference type="ChEBI" id="CHEBI:18420"/>
    </ligand>
</feature>
<sequence length="225" mass="25328">MKKIFIIGTDTEVGKTYISTKLIEACRHENIKSLCLKPVASGKSQFSKLCEDVENILNAYKYKFTEDEINLISFNEAVAPHIVAAKSKVDISIENLKQFIEDKYIQDIDILFVEGAGGLLTPYSDHTTQFDLIKALQIPVLLVSAIKVGCINHTLLTINELNRHNIKLAGWIANCNDSNIKYIHEQIDTIEVLSGYKCCAKISQNADYLDFIDLSRMLISPEENE</sequence>
<dbReference type="PANTHER" id="PTHR43210:SF5">
    <property type="entry name" value="DETHIOBIOTIN SYNTHETASE"/>
    <property type="match status" value="1"/>
</dbReference>
<gene>
    <name evidence="3 4" type="primary">bioD</name>
    <name evidence="4" type="ORF">LA55_979</name>
</gene>
<dbReference type="GO" id="GO:0005829">
    <property type="term" value="C:cytosol"/>
    <property type="evidence" value="ECO:0007669"/>
    <property type="project" value="TreeGrafter"/>
</dbReference>
<evidence type="ECO:0000313" key="4">
    <source>
        <dbReference type="EMBL" id="AJI54202.1"/>
    </source>
</evidence>
<organism evidence="4 5">
    <name type="scientific">Francisella philomiragia</name>
    <dbReference type="NCBI Taxonomy" id="28110"/>
    <lineage>
        <taxon>Bacteria</taxon>
        <taxon>Pseudomonadati</taxon>
        <taxon>Pseudomonadota</taxon>
        <taxon>Gammaproteobacteria</taxon>
        <taxon>Thiotrichales</taxon>
        <taxon>Francisellaceae</taxon>
        <taxon>Francisella</taxon>
    </lineage>
</organism>
<comment type="caution">
    <text evidence="3">Lacks conserved residue(s) required for the propagation of feature annotation.</text>
</comment>
<comment type="subcellular location">
    <subcellularLocation>
        <location evidence="3">Cytoplasm</location>
    </subcellularLocation>
</comment>
<comment type="similarity">
    <text evidence="3">Belongs to the dethiobiotin synthetase family.</text>
</comment>
<feature type="binding site" evidence="3">
    <location>
        <position position="52"/>
    </location>
    <ligand>
        <name>Mg(2+)</name>
        <dbReference type="ChEBI" id="CHEBI:18420"/>
    </ligand>
</feature>
<dbReference type="GO" id="GO:0000287">
    <property type="term" value="F:magnesium ion binding"/>
    <property type="evidence" value="ECO:0007669"/>
    <property type="project" value="UniProtKB-UniRule"/>
</dbReference>
<feature type="binding site" evidence="3">
    <location>
        <position position="114"/>
    </location>
    <ligand>
        <name>Mg(2+)</name>
        <dbReference type="ChEBI" id="CHEBI:18420"/>
    </ligand>
</feature>
<dbReference type="Pfam" id="PF13500">
    <property type="entry name" value="AAA_26"/>
    <property type="match status" value="1"/>
</dbReference>
<accession>A0A0B6D7B8</accession>
<dbReference type="EMBL" id="CP009440">
    <property type="protein sequence ID" value="AJI54202.1"/>
    <property type="molecule type" value="Genomic_DNA"/>
</dbReference>
<feature type="binding site" evidence="3">
    <location>
        <begin position="114"/>
        <end position="117"/>
    </location>
    <ligand>
        <name>ATP</name>
        <dbReference type="ChEBI" id="CHEBI:30616"/>
    </ligand>
</feature>
<dbReference type="AlphaFoldDB" id="A0A0B6D7B8"/>
<name>A0A0B6D7B8_9GAMM</name>
<dbReference type="Proteomes" id="UP000031830">
    <property type="component" value="Chromosome"/>
</dbReference>
<dbReference type="OrthoDB" id="9802097at2"/>
<dbReference type="GO" id="GO:0004141">
    <property type="term" value="F:dethiobiotin synthase activity"/>
    <property type="evidence" value="ECO:0007669"/>
    <property type="project" value="UniProtKB-UniRule"/>
</dbReference>
<proteinExistence type="inferred from homology"/>
<keyword evidence="3" id="KW-0547">Nucleotide-binding</keyword>
<dbReference type="EC" id="6.3.3.3" evidence="3"/>
<dbReference type="UniPathway" id="UPA00078">
    <property type="reaction ID" value="UER00161"/>
</dbReference>
<dbReference type="NCBIfam" id="TIGR00347">
    <property type="entry name" value="bioD"/>
    <property type="match status" value="1"/>
</dbReference>
<comment type="catalytic activity">
    <reaction evidence="3">
        <text>(7R,8S)-7,8-diammoniononanoate + CO2 + ATP = (4R,5S)-dethiobiotin + ADP + phosphate + 3 H(+)</text>
        <dbReference type="Rhea" id="RHEA:15805"/>
        <dbReference type="ChEBI" id="CHEBI:15378"/>
        <dbReference type="ChEBI" id="CHEBI:16526"/>
        <dbReference type="ChEBI" id="CHEBI:30616"/>
        <dbReference type="ChEBI" id="CHEBI:43474"/>
        <dbReference type="ChEBI" id="CHEBI:149469"/>
        <dbReference type="ChEBI" id="CHEBI:149473"/>
        <dbReference type="ChEBI" id="CHEBI:456216"/>
        <dbReference type="EC" id="6.3.3.3"/>
    </reaction>
</comment>
<dbReference type="KEGG" id="fpz:LA55_979"/>
<reference evidence="4 5" key="1">
    <citation type="journal article" date="2015" name="Genome Announc.">
        <title>Genome sequencing of 18 francisella strains to aid in assay development and testing.</title>
        <authorList>
            <person name="Johnson S.L."/>
            <person name="Daligault H.E."/>
            <person name="Davenport K.W."/>
            <person name="Coyne S.R."/>
            <person name="Frey K.G."/>
            <person name="Koroleva G.I."/>
            <person name="Broomall S.M."/>
            <person name="Bishop-Lilly K.A."/>
            <person name="Bruce D.C."/>
            <person name="Chertkov O."/>
            <person name="Freitas T."/>
            <person name="Jaissle J."/>
            <person name="Ladner J.T."/>
            <person name="Rosenzweig C.N."/>
            <person name="Gibbons H.S."/>
            <person name="Palacios G.F."/>
            <person name="Redden C.L."/>
            <person name="Xu Y."/>
            <person name="Minogue T.D."/>
            <person name="Chain P.S."/>
        </authorList>
    </citation>
    <scope>NUCLEOTIDE SEQUENCE [LARGE SCALE GENOMIC DNA]</scope>
    <source>
        <strain evidence="4 5">GA01-2794</strain>
    </source>
</reference>
<comment type="subunit">
    <text evidence="3">Homodimer.</text>
</comment>
<evidence type="ECO:0000313" key="5">
    <source>
        <dbReference type="Proteomes" id="UP000031830"/>
    </source>
</evidence>
<keyword evidence="1 3" id="KW-0093">Biotin biosynthesis</keyword>
<comment type="function">
    <text evidence="3">Catalyzes a mechanistically unusual reaction, the ATP-dependent insertion of CO2 between the N7 and N8 nitrogen atoms of 7,8-diaminopelargonic acid (DAPA, also called 7,8-diammoniononanoate) to form a ureido ring.</text>
</comment>
<dbReference type="SUPFAM" id="SSF52540">
    <property type="entry name" value="P-loop containing nucleoside triphosphate hydrolases"/>
    <property type="match status" value="1"/>
</dbReference>